<comment type="catalytic activity">
    <reaction evidence="7">
        <text>riboflavin + ATP = FMN + ADP + H(+)</text>
        <dbReference type="Rhea" id="RHEA:14357"/>
        <dbReference type="ChEBI" id="CHEBI:15378"/>
        <dbReference type="ChEBI" id="CHEBI:30616"/>
        <dbReference type="ChEBI" id="CHEBI:57986"/>
        <dbReference type="ChEBI" id="CHEBI:58210"/>
        <dbReference type="ChEBI" id="CHEBI:456216"/>
        <dbReference type="EC" id="2.7.1.26"/>
    </reaction>
</comment>
<dbReference type="Proteomes" id="UP000572953">
    <property type="component" value="Unassembled WGS sequence"/>
</dbReference>
<dbReference type="InterPro" id="IPR023465">
    <property type="entry name" value="Riboflavin_kinase_dom_sf"/>
</dbReference>
<dbReference type="SUPFAM" id="SSF82114">
    <property type="entry name" value="Riboflavin kinase-like"/>
    <property type="match status" value="1"/>
</dbReference>
<dbReference type="EMBL" id="RGGN01000059">
    <property type="protein sequence ID" value="NCU62901.1"/>
    <property type="molecule type" value="Genomic_DNA"/>
</dbReference>
<comment type="caution">
    <text evidence="9">The sequence shown here is derived from an EMBL/GenBank/DDBJ whole genome shotgun (WGS) entry which is preliminary data.</text>
</comment>
<keyword evidence="2" id="KW-0285">Flavoprotein</keyword>
<dbReference type="InterPro" id="IPR023468">
    <property type="entry name" value="Riboflavin_kinase"/>
</dbReference>
<dbReference type="GO" id="GO:0008531">
    <property type="term" value="F:riboflavin kinase activity"/>
    <property type="evidence" value="ECO:0007669"/>
    <property type="project" value="UniProtKB-EC"/>
</dbReference>
<evidence type="ECO:0000256" key="3">
    <source>
        <dbReference type="ARBA" id="ARBA00022643"/>
    </source>
</evidence>
<feature type="domain" description="Riboflavin kinase" evidence="8">
    <location>
        <begin position="61"/>
        <end position="184"/>
    </location>
</feature>
<dbReference type="AlphaFoldDB" id="A0A845SAZ4"/>
<accession>A0A845SAZ4</accession>
<dbReference type="Gene3D" id="2.40.30.30">
    <property type="entry name" value="Riboflavin kinase-like"/>
    <property type="match status" value="1"/>
</dbReference>
<protein>
    <recommendedName>
        <fullName evidence="1">riboflavin kinase</fullName>
        <ecNumber evidence="1">2.7.1.26</ecNumber>
    </recommendedName>
</protein>
<dbReference type="PANTHER" id="PTHR22749">
    <property type="entry name" value="RIBOFLAVIN KINASE/FMN ADENYLYLTRANSFERASE"/>
    <property type="match status" value="1"/>
</dbReference>
<dbReference type="SMART" id="SM00904">
    <property type="entry name" value="Flavokinase"/>
    <property type="match status" value="1"/>
</dbReference>
<evidence type="ECO:0000256" key="5">
    <source>
        <dbReference type="ARBA" id="ARBA00022741"/>
    </source>
</evidence>
<organism evidence="9 10">
    <name type="scientific">Candidatus Fonsibacter lacus</name>
    <dbReference type="NCBI Taxonomy" id="2576439"/>
    <lineage>
        <taxon>Bacteria</taxon>
        <taxon>Pseudomonadati</taxon>
        <taxon>Pseudomonadota</taxon>
        <taxon>Alphaproteobacteria</taxon>
        <taxon>Candidatus Pelagibacterales</taxon>
        <taxon>Candidatus Pelagibacterales incertae sedis</taxon>
        <taxon>Candidatus Fonsibacter</taxon>
    </lineage>
</organism>
<evidence type="ECO:0000256" key="6">
    <source>
        <dbReference type="ARBA" id="ARBA00022840"/>
    </source>
</evidence>
<dbReference type="Pfam" id="PF01687">
    <property type="entry name" value="Flavokinase"/>
    <property type="match status" value="1"/>
</dbReference>
<evidence type="ECO:0000313" key="9">
    <source>
        <dbReference type="EMBL" id="NCU62901.1"/>
    </source>
</evidence>
<evidence type="ECO:0000256" key="1">
    <source>
        <dbReference type="ARBA" id="ARBA00012105"/>
    </source>
</evidence>
<dbReference type="GO" id="GO:0009398">
    <property type="term" value="P:FMN biosynthetic process"/>
    <property type="evidence" value="ECO:0007669"/>
    <property type="project" value="TreeGrafter"/>
</dbReference>
<keyword evidence="3" id="KW-0288">FMN</keyword>
<reference evidence="9 10" key="1">
    <citation type="submission" date="2018-10" db="EMBL/GenBank/DDBJ databases">
        <title>Iterative Subtractive Binning of Freshwater Chronoseries Metagenomes Recovers Nearly Complete Genomes from over Four Hundred Novel Species.</title>
        <authorList>
            <person name="Rodriguez-R L.M."/>
            <person name="Tsementzi D."/>
            <person name="Luo C."/>
            <person name="Konstantinidis K.T."/>
        </authorList>
    </citation>
    <scope>NUCLEOTIDE SEQUENCE [LARGE SCALE GENOMIC DNA]</scope>
    <source>
        <strain evidence="9">WB7_2B_003</strain>
    </source>
</reference>
<dbReference type="SUPFAM" id="SSF52374">
    <property type="entry name" value="Nucleotidylyl transferase"/>
    <property type="match status" value="1"/>
</dbReference>
<dbReference type="InterPro" id="IPR015865">
    <property type="entry name" value="Riboflavin_kinase_bac/euk"/>
</dbReference>
<keyword evidence="4" id="KW-0808">Transferase</keyword>
<evidence type="ECO:0000259" key="8">
    <source>
        <dbReference type="SMART" id="SM00904"/>
    </source>
</evidence>
<keyword evidence="5" id="KW-0547">Nucleotide-binding</keyword>
<dbReference type="InterPro" id="IPR014729">
    <property type="entry name" value="Rossmann-like_a/b/a_fold"/>
</dbReference>
<evidence type="ECO:0000256" key="7">
    <source>
        <dbReference type="ARBA" id="ARBA00047880"/>
    </source>
</evidence>
<evidence type="ECO:0000256" key="4">
    <source>
        <dbReference type="ARBA" id="ARBA00022679"/>
    </source>
</evidence>
<keyword evidence="6" id="KW-0067">ATP-binding</keyword>
<evidence type="ECO:0000313" key="10">
    <source>
        <dbReference type="Proteomes" id="UP000572953"/>
    </source>
</evidence>
<proteinExistence type="predicted"/>
<evidence type="ECO:0000256" key="2">
    <source>
        <dbReference type="ARBA" id="ARBA00022630"/>
    </source>
</evidence>
<name>A0A845SAZ4_9PROT</name>
<dbReference type="GO" id="GO:0009231">
    <property type="term" value="P:riboflavin biosynthetic process"/>
    <property type="evidence" value="ECO:0007669"/>
    <property type="project" value="InterPro"/>
</dbReference>
<sequence>GKDFRFGFKRKGNIFFLKKLSKKNNFKIFIINFKKFNKYKISSSKIRSLIQSGKVKLVNKIMGRLWSITGRVIKGKKFGRRIGFPTANIKIVNQIKPMFGVYSVKIIFNKKTYKGIANFGVRPTFGTSSPVLEVNVFEKNLNFYNKDIKVLFVDFIRKEKKFKDSTMLVSQIKKDIKVAKISLNKK</sequence>
<dbReference type="GO" id="GO:0006747">
    <property type="term" value="P:FAD biosynthetic process"/>
    <property type="evidence" value="ECO:0007669"/>
    <property type="project" value="UniProtKB-UniPathway"/>
</dbReference>
<dbReference type="GO" id="GO:0005524">
    <property type="term" value="F:ATP binding"/>
    <property type="evidence" value="ECO:0007669"/>
    <property type="project" value="UniProtKB-KW"/>
</dbReference>
<dbReference type="Gene3D" id="3.40.50.620">
    <property type="entry name" value="HUPs"/>
    <property type="match status" value="1"/>
</dbReference>
<gene>
    <name evidence="9" type="ORF">EBV78_02250</name>
</gene>
<dbReference type="PANTHER" id="PTHR22749:SF6">
    <property type="entry name" value="RIBOFLAVIN KINASE"/>
    <property type="match status" value="1"/>
</dbReference>
<dbReference type="EC" id="2.7.1.26" evidence="1"/>
<dbReference type="UniPathway" id="UPA00277">
    <property type="reaction ID" value="UER00407"/>
</dbReference>
<feature type="non-terminal residue" evidence="9">
    <location>
        <position position="1"/>
    </location>
</feature>